<gene>
    <name evidence="2" type="ORF">ACFY05_11290</name>
</gene>
<organism evidence="2 3">
    <name type="scientific">Microtetraspora fusca</name>
    <dbReference type="NCBI Taxonomy" id="1997"/>
    <lineage>
        <taxon>Bacteria</taxon>
        <taxon>Bacillati</taxon>
        <taxon>Actinomycetota</taxon>
        <taxon>Actinomycetes</taxon>
        <taxon>Streptosporangiales</taxon>
        <taxon>Streptosporangiaceae</taxon>
        <taxon>Microtetraspora</taxon>
    </lineage>
</organism>
<comment type="caution">
    <text evidence="2">The sequence shown here is derived from an EMBL/GenBank/DDBJ whole genome shotgun (WGS) entry which is preliminary data.</text>
</comment>
<dbReference type="RefSeq" id="WP_387341822.1">
    <property type="nucleotide sequence ID" value="NZ_JBIAXI010000006.1"/>
</dbReference>
<dbReference type="InterPro" id="IPR046701">
    <property type="entry name" value="DUF6571"/>
</dbReference>
<dbReference type="Proteomes" id="UP001602119">
    <property type="component" value="Unassembled WGS sequence"/>
</dbReference>
<sequence>MLIYRGKTGLAAERDQSMSTGTGPLSPDFSGIDPDQMHNLVSALEHGRDVIGEQSERIRQLLVAADLSTAGLQPIRQIQGWIEDELPALRRRNTAILASETLAWMPGAGIHAYSERDVRSSEESREKGAALGKRAAELGAPGWWTGPEDRLRAAQLIEELDAGKNDPDFTAAFFDALGTKGALELPSVIRENQSLIDPPGTVTPLRSDEWMLRTLSEAFGTAVTGGSAVPGFAKIRDKVQKPTEDERLGASLLLGSGKFPTEWLLGLVAAWGGLADPQKVSTAVIQALGNNPAAARIAIQKAIGPYTKDQTKLKEFIKQLDENADENYSSLDRTKADVFGRLLAAASGAYDEQDGKHSKESAAFAYTVMTMLPDLKIGDAARVHLAEIAGAYTTEIAEGANISDANMTKPSALTPTTSALGLTSAFRLSPKDTYRFLKTFADSAEHLAPFDDAMGRFSQRLIAEAASEVKRTGNVKPLDDVLKVLGNVRGFEMGAAEKVQGDLDKIDEENEKVRSFLVSTTLGVTGLFIPTMGGQVFWLTLSTGLAAVDTFGPDSDKRTDGLRKEATIATLGRQHTLALALMANGFSPKITPAEYQASCPPGVAIADGNGNLRPFAELLKQGNAGLEAFERWATVNGMGADDGVSLGQLSSDMASAFEGGQALSWPRAKAYDS</sequence>
<name>A0ABW6V285_MICFU</name>
<dbReference type="Pfam" id="PF20211">
    <property type="entry name" value="DUF6571"/>
    <property type="match status" value="1"/>
</dbReference>
<dbReference type="EMBL" id="JBIAXI010000006">
    <property type="protein sequence ID" value="MFF4773431.1"/>
    <property type="molecule type" value="Genomic_DNA"/>
</dbReference>
<protein>
    <submittedName>
        <fullName evidence="2">DUF6571 family protein</fullName>
    </submittedName>
</protein>
<keyword evidence="3" id="KW-1185">Reference proteome</keyword>
<reference evidence="2 3" key="1">
    <citation type="submission" date="2024-10" db="EMBL/GenBank/DDBJ databases">
        <title>The Natural Products Discovery Center: Release of the First 8490 Sequenced Strains for Exploring Actinobacteria Biosynthetic Diversity.</title>
        <authorList>
            <person name="Kalkreuter E."/>
            <person name="Kautsar S.A."/>
            <person name="Yang D."/>
            <person name="Bader C.D."/>
            <person name="Teijaro C.N."/>
            <person name="Fluegel L."/>
            <person name="Davis C.M."/>
            <person name="Simpson J.R."/>
            <person name="Lauterbach L."/>
            <person name="Steele A.D."/>
            <person name="Gui C."/>
            <person name="Meng S."/>
            <person name="Li G."/>
            <person name="Viehrig K."/>
            <person name="Ye F."/>
            <person name="Su P."/>
            <person name="Kiefer A.F."/>
            <person name="Nichols A."/>
            <person name="Cepeda A.J."/>
            <person name="Yan W."/>
            <person name="Fan B."/>
            <person name="Jiang Y."/>
            <person name="Adhikari A."/>
            <person name="Zheng C.-J."/>
            <person name="Schuster L."/>
            <person name="Cowan T.M."/>
            <person name="Smanski M.J."/>
            <person name="Chevrette M.G."/>
            <person name="De Carvalho L.P.S."/>
            <person name="Shen B."/>
        </authorList>
    </citation>
    <scope>NUCLEOTIDE SEQUENCE [LARGE SCALE GENOMIC DNA]</scope>
    <source>
        <strain evidence="2 3">NPDC001281</strain>
    </source>
</reference>
<evidence type="ECO:0000259" key="1">
    <source>
        <dbReference type="Pfam" id="PF20211"/>
    </source>
</evidence>
<feature type="domain" description="DUF6571" evidence="1">
    <location>
        <begin position="284"/>
        <end position="536"/>
    </location>
</feature>
<proteinExistence type="predicted"/>
<evidence type="ECO:0000313" key="2">
    <source>
        <dbReference type="EMBL" id="MFF4773431.1"/>
    </source>
</evidence>
<evidence type="ECO:0000313" key="3">
    <source>
        <dbReference type="Proteomes" id="UP001602119"/>
    </source>
</evidence>
<accession>A0ABW6V285</accession>